<dbReference type="RefSeq" id="WP_125670139.1">
    <property type="nucleotide sequence ID" value="NZ_RCOS01000016.1"/>
</dbReference>
<evidence type="ECO:0000313" key="2">
    <source>
        <dbReference type="EMBL" id="RSN78438.1"/>
    </source>
</evidence>
<feature type="compositionally biased region" description="Pro residues" evidence="1">
    <location>
        <begin position="40"/>
        <end position="49"/>
    </location>
</feature>
<sequence>MSEAGSQDEVANVERKRRRRIEKEERVPPFVRVIDQTSGMPPPPTPPPASALSPEQTRELNQLFGDMLVIASDMSLEMVATDCPNASTCPIYGKGKELAKLLKKLRTILKSVPT</sequence>
<feature type="region of interest" description="Disordered" evidence="1">
    <location>
        <begin position="1"/>
        <end position="55"/>
    </location>
</feature>
<dbReference type="AlphaFoldDB" id="A0A429GXF2"/>
<reference evidence="2 3" key="1">
    <citation type="submission" date="2018-10" db="EMBL/GenBank/DDBJ databases">
        <title>Co-occurring genomic capacity for anaerobic methane metabolism and dissimilatory sulfite reduction discovered in the Korarchaeota.</title>
        <authorList>
            <person name="Mckay L.J."/>
            <person name="Dlakic M."/>
            <person name="Fields M.W."/>
            <person name="Delmont T.O."/>
            <person name="Eren A.M."/>
            <person name="Jay Z.J."/>
            <person name="Klingelsmith K.B."/>
            <person name="Rusch D.B."/>
            <person name="Inskeep W.P."/>
        </authorList>
    </citation>
    <scope>NUCLEOTIDE SEQUENCE [LARGE SCALE GENOMIC DNA]</scope>
    <source>
        <strain evidence="2 3">MDKW</strain>
    </source>
</reference>
<comment type="caution">
    <text evidence="2">The sequence shown here is derived from an EMBL/GenBank/DDBJ whole genome shotgun (WGS) entry which is preliminary data.</text>
</comment>
<gene>
    <name evidence="2" type="ORF">D6D85_00875</name>
</gene>
<keyword evidence="3" id="KW-1185">Reference proteome</keyword>
<protein>
    <submittedName>
        <fullName evidence="2">Uncharacterized protein</fullName>
    </submittedName>
</protein>
<name>A0A429GXF2_9CREN</name>
<evidence type="ECO:0000313" key="3">
    <source>
        <dbReference type="Proteomes" id="UP000277582"/>
    </source>
</evidence>
<proteinExistence type="predicted"/>
<accession>A0A429GXF2</accession>
<dbReference type="Proteomes" id="UP000277582">
    <property type="component" value="Unassembled WGS sequence"/>
</dbReference>
<organism evidence="2 3">
    <name type="scientific">Candidatus Methanodesulfokora washburnensis</name>
    <dbReference type="NCBI Taxonomy" id="2478471"/>
    <lineage>
        <taxon>Archaea</taxon>
        <taxon>Thermoproteota</taxon>
        <taxon>Candidatus Korarchaeia</taxon>
        <taxon>Candidatus Korarchaeia incertae sedis</taxon>
        <taxon>Candidatus Methanodesulfokora</taxon>
    </lineage>
</organism>
<dbReference type="EMBL" id="RCOS01000016">
    <property type="protein sequence ID" value="RSN78438.1"/>
    <property type="molecule type" value="Genomic_DNA"/>
</dbReference>
<evidence type="ECO:0000256" key="1">
    <source>
        <dbReference type="SAM" id="MobiDB-lite"/>
    </source>
</evidence>